<dbReference type="InterPro" id="IPR021418">
    <property type="entry name" value="THO_THOC2_C"/>
</dbReference>
<evidence type="ECO:0000313" key="9">
    <source>
        <dbReference type="EMBL" id="CCE64641.1"/>
    </source>
</evidence>
<dbReference type="GO" id="GO:0000446">
    <property type="term" value="C:nucleoplasmic THO complex"/>
    <property type="evidence" value="ECO:0007669"/>
    <property type="project" value="EnsemblFungi"/>
</dbReference>
<dbReference type="GO" id="GO:2001209">
    <property type="term" value="P:positive regulation of transcription elongation by RNA polymerase I"/>
    <property type="evidence" value="ECO:0007669"/>
    <property type="project" value="EnsemblFungi"/>
</dbReference>
<accession>G8BXL3</accession>
<dbReference type="InterPro" id="IPR032302">
    <property type="entry name" value="THOC2_N"/>
</dbReference>
<feature type="region of interest" description="Disordered" evidence="5">
    <location>
        <begin position="354"/>
        <end position="395"/>
    </location>
</feature>
<dbReference type="GO" id="GO:0031124">
    <property type="term" value="P:mRNA 3'-end processing"/>
    <property type="evidence" value="ECO:0007669"/>
    <property type="project" value="EnsemblFungi"/>
</dbReference>
<dbReference type="STRING" id="1071381.G8BXL3"/>
<evidence type="ECO:0000259" key="7">
    <source>
        <dbReference type="Pfam" id="PF11732"/>
    </source>
</evidence>
<dbReference type="RefSeq" id="XP_003687075.1">
    <property type="nucleotide sequence ID" value="XM_003687027.1"/>
</dbReference>
<evidence type="ECO:0000256" key="1">
    <source>
        <dbReference type="ARBA" id="ARBA00004123"/>
    </source>
</evidence>
<dbReference type="Proteomes" id="UP000005666">
    <property type="component" value="Chromosome 9"/>
</dbReference>
<feature type="domain" description="THO complex subunitTHOC2 N-terminal" evidence="7">
    <location>
        <begin position="661"/>
        <end position="732"/>
    </location>
</feature>
<organism evidence="9 10">
    <name type="scientific">Tetrapisispora phaffii (strain ATCC 24235 / CBS 4417 / NBRC 1672 / NRRL Y-8282 / UCD 70-5)</name>
    <name type="common">Yeast</name>
    <name type="synonym">Fabospora phaffii</name>
    <dbReference type="NCBI Taxonomy" id="1071381"/>
    <lineage>
        <taxon>Eukaryota</taxon>
        <taxon>Fungi</taxon>
        <taxon>Dikarya</taxon>
        <taxon>Ascomycota</taxon>
        <taxon>Saccharomycotina</taxon>
        <taxon>Saccharomycetes</taxon>
        <taxon>Saccharomycetales</taxon>
        <taxon>Saccharomycetaceae</taxon>
        <taxon>Tetrapisispora</taxon>
    </lineage>
</organism>
<reference evidence="9 10" key="1">
    <citation type="journal article" date="2011" name="Proc. Natl. Acad. Sci. U.S.A.">
        <title>Evolutionary erosion of yeast sex chromosomes by mating-type switching accidents.</title>
        <authorList>
            <person name="Gordon J.L."/>
            <person name="Armisen D."/>
            <person name="Proux-Wera E."/>
            <person name="Oheigeartaigh S.S."/>
            <person name="Byrne K.P."/>
            <person name="Wolfe K.H."/>
        </authorList>
    </citation>
    <scope>NUCLEOTIDE SEQUENCE [LARGE SCALE GENOMIC DNA]</scope>
    <source>
        <strain evidence="10">ATCC 24235 / CBS 4417 / NBRC 1672 / NRRL Y-8282 / UCD 70-5</strain>
    </source>
</reference>
<dbReference type="GeneID" id="11532893"/>
<evidence type="ECO:0000259" key="8">
    <source>
        <dbReference type="Pfam" id="PF16134"/>
    </source>
</evidence>
<dbReference type="GO" id="GO:0034063">
    <property type="term" value="P:stress granule assembly"/>
    <property type="evidence" value="ECO:0007669"/>
    <property type="project" value="EnsemblFungi"/>
</dbReference>
<dbReference type="Pfam" id="PF16134">
    <property type="entry name" value="THOC2_N"/>
    <property type="match status" value="1"/>
</dbReference>
<feature type="region of interest" description="Disordered" evidence="5">
    <location>
        <begin position="1374"/>
        <end position="1405"/>
    </location>
</feature>
<dbReference type="EMBL" id="HE612864">
    <property type="protein sequence ID" value="CCE64641.1"/>
    <property type="molecule type" value="Genomic_DNA"/>
</dbReference>
<comment type="subcellular location">
    <subcellularLocation>
        <location evidence="1">Nucleus</location>
    </subcellularLocation>
</comment>
<dbReference type="Pfam" id="PF11262">
    <property type="entry name" value="Tho2"/>
    <property type="match status" value="2"/>
</dbReference>
<name>G8BXL3_TETPH</name>
<keyword evidence="10" id="KW-1185">Reference proteome</keyword>
<dbReference type="GO" id="GO:0006406">
    <property type="term" value="P:mRNA export from nucleus"/>
    <property type="evidence" value="ECO:0007669"/>
    <property type="project" value="EnsemblFungi"/>
</dbReference>
<gene>
    <name evidence="9" type="primary">TPHA0I01340</name>
    <name evidence="9" type="ordered locus">TPHA_0I01340</name>
</gene>
<comment type="similarity">
    <text evidence="2">Belongs to the THOC2 family.</text>
</comment>
<dbReference type="GO" id="GO:0006310">
    <property type="term" value="P:DNA recombination"/>
    <property type="evidence" value="ECO:0007669"/>
    <property type="project" value="EnsemblFungi"/>
</dbReference>
<dbReference type="GO" id="GO:0003729">
    <property type="term" value="F:mRNA binding"/>
    <property type="evidence" value="ECO:0007669"/>
    <property type="project" value="TreeGrafter"/>
</dbReference>
<dbReference type="InterPro" id="IPR040007">
    <property type="entry name" value="Tho2"/>
</dbReference>
<evidence type="ECO:0000259" key="6">
    <source>
        <dbReference type="Pfam" id="PF11262"/>
    </source>
</evidence>
<dbReference type="OrthoDB" id="29024at2759"/>
<dbReference type="GO" id="GO:0006368">
    <property type="term" value="P:transcription elongation by RNA polymerase II"/>
    <property type="evidence" value="ECO:0007669"/>
    <property type="project" value="EnsemblFungi"/>
</dbReference>
<evidence type="ECO:0000256" key="5">
    <source>
        <dbReference type="SAM" id="MobiDB-lite"/>
    </source>
</evidence>
<dbReference type="GO" id="GO:0000781">
    <property type="term" value="C:chromosome, telomeric region"/>
    <property type="evidence" value="ECO:0007669"/>
    <property type="project" value="EnsemblFungi"/>
</dbReference>
<evidence type="ECO:0000313" key="10">
    <source>
        <dbReference type="Proteomes" id="UP000005666"/>
    </source>
</evidence>
<dbReference type="GO" id="GO:0097185">
    <property type="term" value="P:cellular response to azide"/>
    <property type="evidence" value="ECO:0007669"/>
    <property type="project" value="EnsemblFungi"/>
</dbReference>
<dbReference type="GO" id="GO:0000445">
    <property type="term" value="C:THO complex part of transcription export complex"/>
    <property type="evidence" value="ECO:0007669"/>
    <property type="project" value="EnsemblFungi"/>
</dbReference>
<dbReference type="eggNOG" id="KOG1874">
    <property type="taxonomic scope" value="Eukaryota"/>
</dbReference>
<feature type="compositionally biased region" description="Polar residues" evidence="5">
    <location>
        <begin position="1374"/>
        <end position="1384"/>
    </location>
</feature>
<evidence type="ECO:0000256" key="2">
    <source>
        <dbReference type="ARBA" id="ARBA00007857"/>
    </source>
</evidence>
<dbReference type="OMA" id="NQKLWLM"/>
<feature type="compositionally biased region" description="Basic and acidic residues" evidence="5">
    <location>
        <begin position="377"/>
        <end position="388"/>
    </location>
</feature>
<dbReference type="PANTHER" id="PTHR21597">
    <property type="entry name" value="THO2 PROTEIN"/>
    <property type="match status" value="1"/>
</dbReference>
<protein>
    <recommendedName>
        <fullName evidence="3">THO complex subunit 2</fullName>
    </recommendedName>
</protein>
<evidence type="ECO:0000256" key="4">
    <source>
        <dbReference type="ARBA" id="ARBA00023242"/>
    </source>
</evidence>
<feature type="domain" description="THO complex subunit 2 N-terminal" evidence="8">
    <location>
        <begin position="23"/>
        <end position="656"/>
    </location>
</feature>
<dbReference type="HOGENOM" id="CLU_003123_0_0_1"/>
<dbReference type="KEGG" id="tpf:TPHA_0I01340"/>
<evidence type="ECO:0000256" key="3">
    <source>
        <dbReference type="ARBA" id="ARBA00019596"/>
    </source>
</evidence>
<feature type="domain" description="THO complex subunitTHOC2 C-terminal" evidence="6">
    <location>
        <begin position="1117"/>
        <end position="1191"/>
    </location>
</feature>
<dbReference type="InterPro" id="IPR021726">
    <property type="entry name" value="THO_THOC2_N"/>
</dbReference>
<keyword evidence="4" id="KW-0539">Nucleus</keyword>
<dbReference type="Pfam" id="PF11732">
    <property type="entry name" value="Thoc2"/>
    <property type="match status" value="1"/>
</dbReference>
<dbReference type="GO" id="GO:0006283">
    <property type="term" value="P:transcription-coupled nucleotide-excision repair"/>
    <property type="evidence" value="ECO:0007669"/>
    <property type="project" value="EnsemblFungi"/>
</dbReference>
<proteinExistence type="inferred from homology"/>
<feature type="domain" description="THO complex subunitTHOC2 C-terminal" evidence="6">
    <location>
        <begin position="938"/>
        <end position="1105"/>
    </location>
</feature>
<feature type="compositionally biased region" description="Basic and acidic residues" evidence="5">
    <location>
        <begin position="358"/>
        <end position="368"/>
    </location>
</feature>
<sequence>MLASRLNALAHNNISFEQSRNIFSEAFINDWSSKSLELISQYLEVTDVDEKHDWLRNFFIELFQILYLPNLPNNVTIQLLAQLINELVQKSNDSSELIGMAFVSASSTYSKEDDNRLLLLAKEIPVLYDELFKFSPISSKLMTKDQMVLMRHLLKKTKFELKKYNLLFECSSGYGNLIALLYMAFHDIDKIDKIDFYSHELSHVMGKFSLDSMRSLDLILRISSEFVTEDYNFILKLLQATDFWPNEKLSNSNISNSDHLSENVIVSNVIAFTINSFAMDDPTKLDSIRYIDMCCILIKSKFVHFSHIWIKLSPTSKEFVKQLQEYQDKLEKESMQGVSNPLAMAAALSLEDDEDEEANGRKVDDNKLTQKSPNSSEGKKTSDDHESKAQNTTNNNNIDITGSVHILFLERLLSIGCYDAVVQIFREHPSLMSVNKLIPKLFARLFEYRINSLYENTCLSQIENLTGALKDTVNESDLISHRSKLINYELTHDPYETTFLNTKFKFFYEDWKSELAIIESIEKLFEESHSFFYTIGPYLSHATILLSKLVRLGISDIKDEKDDELRVSKIDKWIDYTRKFIMPTLPLLENCPSVATNIYELLSMFSFEKRYFLYNEVLSKLSKDDVNVKIGFNRAAREAKRLLKVLNTDNIEQEARNFSCVLSTNPLATLTNVVEQVENYDKVTELVIITAKYFNNFAYDVLQYIILQRISQQRNTVQDDGVNPTSWVTRISSFIAGLTKKCPNMNIDKIITFIIKTLHKGNIIAISILKELLHTVGGIRDLNEVNIKQLKMLNSAPQLQSIARSLIYDTRDQNSEQSQKLIKIFKEQNSLSEVIILLNNLILEANSLPLHYKILSSNCDELNSLLWSFIELVQYTMSKDEFRETIIPFRLLSNNHRISVPWLFHLWRSNIGSNKESNANIFLNMKDDVTFTDVDTSLIDYELFIYFWTFDLYNMHHDSALYKEAELILEKELKSETNSRKISHLKKQINELSNSSGVHQRDFNETTETLKNKSNTWENSLDEKGIEMFLQYCIIPRSLFNPLDSLYSSYFLLQNFEVEKLLEIASTLFNSDILGTLLFSCTSLEAGNLGIFFNSFLSKIEEIREKNGIDHPKAKDIYSWYYNFLKQIISTLLNNNYMSIRNGIEFMKYVTNIFPIVDDHIHLLIKTLERRLSDEKREDIKLPSTALLGHLKARLKKAKTKFDFYVLTGSEKESHDTYIQEVKEIEIAKSAEDNVKKQDTLRKRIEASKPSAVKSEISIHKEPSSVLSTPSPVNNNVFQVVRLIKEISYHISADNFNRVLSLLDDNVMSQKIKDLSKRTNSVNYYKSQLLNLLEDHFRNLSRGASDEQLELQLKDLKLLISKLDHILGRTSTPLYSENSSAHTSRYNRDSTNDQNIDSKRDFRTASNYRHNIGKSTIQVDQNKAHGDNRVPKRKLRIVNLYIQ</sequence>
<dbReference type="PANTHER" id="PTHR21597:SF0">
    <property type="entry name" value="THO COMPLEX SUBUNIT 2"/>
    <property type="match status" value="1"/>
</dbReference>
<feature type="compositionally biased region" description="Basic and acidic residues" evidence="5">
    <location>
        <begin position="1386"/>
        <end position="1403"/>
    </location>
</feature>